<dbReference type="Pfam" id="PF04851">
    <property type="entry name" value="ResIII"/>
    <property type="match status" value="1"/>
</dbReference>
<keyword evidence="4" id="KW-0347">Helicase</keyword>
<dbReference type="Proteomes" id="UP000680839">
    <property type="component" value="Chromosome"/>
</dbReference>
<reference evidence="4" key="1">
    <citation type="submission" date="2021-06" db="EMBL/GenBank/DDBJ databases">
        <title>Bradyrhizobium sp. S2-20-1 Genome sequencing.</title>
        <authorList>
            <person name="Jin L."/>
        </authorList>
    </citation>
    <scope>NUCLEOTIDE SEQUENCE</scope>
    <source>
        <strain evidence="4">S2-20-1</strain>
    </source>
</reference>
<dbReference type="CDD" id="cd18032">
    <property type="entry name" value="DEXHc_RE_I_III_res"/>
    <property type="match status" value="1"/>
</dbReference>
<evidence type="ECO:0000259" key="3">
    <source>
        <dbReference type="PROSITE" id="PS51192"/>
    </source>
</evidence>
<dbReference type="PANTHER" id="PTHR47396">
    <property type="entry name" value="TYPE I RESTRICTION ENZYME ECOKI R PROTEIN"/>
    <property type="match status" value="1"/>
</dbReference>
<dbReference type="CDD" id="cd18799">
    <property type="entry name" value="SF2_C_EcoAI-like"/>
    <property type="match status" value="1"/>
</dbReference>
<evidence type="ECO:0000313" key="5">
    <source>
        <dbReference type="Proteomes" id="UP000680839"/>
    </source>
</evidence>
<dbReference type="REBASE" id="500620">
    <property type="entry name" value="BspS2201ORF24450P"/>
</dbReference>
<feature type="coiled-coil region" evidence="1">
    <location>
        <begin position="168"/>
        <end position="195"/>
    </location>
</feature>
<keyword evidence="1" id="KW-0175">Coiled coil</keyword>
<evidence type="ECO:0000313" key="4">
    <source>
        <dbReference type="EMBL" id="QWG12797.1"/>
    </source>
</evidence>
<dbReference type="SMART" id="SM00487">
    <property type="entry name" value="DEXDc"/>
    <property type="match status" value="1"/>
</dbReference>
<dbReference type="InterPro" id="IPR014001">
    <property type="entry name" value="Helicase_ATP-bd"/>
</dbReference>
<keyword evidence="4" id="KW-0067">ATP-binding</keyword>
<dbReference type="GO" id="GO:0009307">
    <property type="term" value="P:DNA restriction-modification system"/>
    <property type="evidence" value="ECO:0007669"/>
    <property type="project" value="UniProtKB-KW"/>
</dbReference>
<dbReference type="GO" id="GO:0009035">
    <property type="term" value="F:type I site-specific deoxyribonuclease activity"/>
    <property type="evidence" value="ECO:0007669"/>
    <property type="project" value="UniProtKB-EC"/>
</dbReference>
<name>A0A975NCW5_9BRAD</name>
<dbReference type="PANTHER" id="PTHR47396:SF1">
    <property type="entry name" value="ATP-DEPENDENT HELICASE IRC3-RELATED"/>
    <property type="match status" value="1"/>
</dbReference>
<dbReference type="InterPro" id="IPR050742">
    <property type="entry name" value="Helicase_Restrict-Modif_Enz"/>
</dbReference>
<protein>
    <submittedName>
        <fullName evidence="4">DEAD/DEAH box helicase family protein</fullName>
    </submittedName>
</protein>
<dbReference type="GO" id="GO:0005524">
    <property type="term" value="F:ATP binding"/>
    <property type="evidence" value="ECO:0007669"/>
    <property type="project" value="UniProtKB-KW"/>
</dbReference>
<dbReference type="Gene3D" id="3.90.1570.30">
    <property type="match status" value="1"/>
</dbReference>
<dbReference type="Pfam" id="PF08463">
    <property type="entry name" value="EcoEI_R_C"/>
    <property type="match status" value="1"/>
</dbReference>
<dbReference type="Pfam" id="PF00271">
    <property type="entry name" value="Helicase_C"/>
    <property type="match status" value="1"/>
</dbReference>
<keyword evidence="4" id="KW-0547">Nucleotide-binding</keyword>
<evidence type="ECO:0000256" key="1">
    <source>
        <dbReference type="SAM" id="Coils"/>
    </source>
</evidence>
<dbReference type="PROSITE" id="PS51192">
    <property type="entry name" value="HELICASE_ATP_BIND_1"/>
    <property type="match status" value="1"/>
</dbReference>
<dbReference type="GO" id="GO:0004386">
    <property type="term" value="F:helicase activity"/>
    <property type="evidence" value="ECO:0007669"/>
    <property type="project" value="UniProtKB-KW"/>
</dbReference>
<dbReference type="InterPro" id="IPR027417">
    <property type="entry name" value="P-loop_NTPase"/>
</dbReference>
<dbReference type="EMBL" id="CP076134">
    <property type="protein sequence ID" value="QWG12797.1"/>
    <property type="molecule type" value="Genomic_DNA"/>
</dbReference>
<dbReference type="Gene3D" id="3.40.50.300">
    <property type="entry name" value="P-loop containing nucleotide triphosphate hydrolases"/>
    <property type="match status" value="2"/>
</dbReference>
<organism evidence="4 5">
    <name type="scientific">Bradyrhizobium sediminis</name>
    <dbReference type="NCBI Taxonomy" id="2840469"/>
    <lineage>
        <taxon>Bacteria</taxon>
        <taxon>Pseudomonadati</taxon>
        <taxon>Pseudomonadota</taxon>
        <taxon>Alphaproteobacteria</taxon>
        <taxon>Hyphomicrobiales</taxon>
        <taxon>Nitrobacteraceae</taxon>
        <taxon>Bradyrhizobium</taxon>
    </lineage>
</organism>
<feature type="domain" description="Helicase ATP-binding" evidence="3">
    <location>
        <begin position="364"/>
        <end position="521"/>
    </location>
</feature>
<evidence type="ECO:0000256" key="2">
    <source>
        <dbReference type="SAM" id="MobiDB-lite"/>
    </source>
</evidence>
<dbReference type="GO" id="GO:0003677">
    <property type="term" value="F:DNA binding"/>
    <property type="evidence" value="ECO:0007669"/>
    <property type="project" value="UniProtKB-KW"/>
</dbReference>
<dbReference type="InterPro" id="IPR013670">
    <property type="entry name" value="EcoEI_R_C_dom"/>
</dbReference>
<dbReference type="AlphaFoldDB" id="A0A975NCW5"/>
<dbReference type="GO" id="GO:0005829">
    <property type="term" value="C:cytosol"/>
    <property type="evidence" value="ECO:0007669"/>
    <property type="project" value="TreeGrafter"/>
</dbReference>
<keyword evidence="4" id="KW-0378">Hydrolase</keyword>
<proteinExistence type="predicted"/>
<dbReference type="InterPro" id="IPR001650">
    <property type="entry name" value="Helicase_C-like"/>
</dbReference>
<accession>A0A975NCW5</accession>
<sequence>MSNFAFLAAEFPAVHEAAVEAERQAGVSPTAAAFFAGKAVEVAVKWAFRSDPNLKLPYQDNISALLHEPSFRSAAGEAVFAKARYINTLRNRAVHEERTISPGDATGAVKELFHVCFWLARTYARKAKPADGLAFDASALSRRDEVLKKAFVQLKAQQAELDARNGELTRLLTDKQNLGEELKKLREAVAAARKASEAQPDRHNYNEAETRDRYIDLLLREAGWALDKPDDLEFRVEGMPNNEGIGFVDYVLWGADGKPLGLVEAKRTRKDARQGQQQAKLYADCLEMRFGQRPVIFYSNGYEHWIWDDTRYPPRQIGGFYKRDELELLIQRRTTRKKLGTEAVNRKIVERPYQHRAIRNVARSFEQDGERKALLVMATGSGKTRTVIALVDLLMRAGWVKRVLFLADRVALVNQAADAFKAHLPDAAPVNLVTERTGEGRVFLSTYPTMMNLIDGKQEGKAKFGPGHFDLIVIDEAHRSVYQRFRAIFEYFDSFLVGLTATPKDEIDKNTYSLFDLEDGVPTDAYSLDEAVADGWLVPPKAISVPLKIVRSGLRYADLSEEEKDQWDMLEWGEDEIPDSVEAAEVNKRLFNEDTVDRVIAYLMQNGIKVEGGDRLGKTIIFAKNQDHALFIEKRFNAAYPALSGHFARVITHQTGAYAQTLIDDFSKKTKAPHIAISVDMLDTGIDVPEVVNLVFFKQIRSKTKFWQMMGRGTRLCADLFGPGQDKEFFRVFDYCQNLEFFGANPELKEAGTAKSLSERLFASRIDLVRALDEKVGKPDGLSAGTQTPYAAGGEPPPSEAVIREGALKTLQDTVTGLNTDNFLVRQHRRAVEKYREPKAWVPIDDDKRKELVDEIAPLPSERGFGTEEAKRFDLLMFSLQLSLLKGSKRFDTLKKQLLEIASALEDQTGIPAIAHQAVLIEEIQTDQWWEGVTVPLLELVRLRLRDLVQHIEKSRKGVVYSNFADEIGDGVEHVLPQVGEADFARFKQKARHFLKAHEDHIVLHKLRQGKPLTPTDLGELERMLLDAGIGEAGDIERARATSQGFGRFVRSLIGLDRAAVSEAFSEFLAAGVASAAQIEFINMVIEHLTDQGVIDPALLYEAPFTDIAPTGPDQLFDAEKVTRLFTKIQAINDSAVA</sequence>
<dbReference type="SUPFAM" id="SSF52540">
    <property type="entry name" value="P-loop containing nucleoside triphosphate hydrolases"/>
    <property type="match status" value="2"/>
</dbReference>
<feature type="region of interest" description="Disordered" evidence="2">
    <location>
        <begin position="778"/>
        <end position="799"/>
    </location>
</feature>
<dbReference type="InterPro" id="IPR006935">
    <property type="entry name" value="Helicase/UvrB_N"/>
</dbReference>
<gene>
    <name evidence="4" type="ORF">KMZ29_24425</name>
</gene>
<dbReference type="RefSeq" id="WP_215621573.1">
    <property type="nucleotide sequence ID" value="NZ_CP076134.1"/>
</dbReference>